<gene>
    <name evidence="2" type="ORF">ABVK25_005093</name>
</gene>
<dbReference type="Proteomes" id="UP001590951">
    <property type="component" value="Unassembled WGS sequence"/>
</dbReference>
<evidence type="ECO:0000313" key="2">
    <source>
        <dbReference type="EMBL" id="KAL2054789.1"/>
    </source>
</evidence>
<sequence length="256" mass="28306">MPSPLLYIVAPIPDVARSQQLDVLWKKLGEKAYWQAFVNVFLGVTPLLQPFGFNLEHEPRLLREESERELPFLSLCQSSLEEEAAIEGKRYALVHIRLSLPVSSAQPDNKDSFLIIFGGTGEAFTLFPPPILLPHHLYHHPYQTHLSYSLPQTTLPSTKLSPQPWTPASQSSAPSSTLKNLSTQKYASIPNSAAKSLSNFDDKAQHAIEKIASYALEAPGMGELPSVGRLLLDGPAGKDPKMEAEWEKITEAMGRP</sequence>
<reference evidence="2 3" key="1">
    <citation type="submission" date="2024-09" db="EMBL/GenBank/DDBJ databases">
        <title>Rethinking Asexuality: The Enigmatic Case of Functional Sexual Genes in Lepraria (Stereocaulaceae).</title>
        <authorList>
            <person name="Doellman M."/>
            <person name="Sun Y."/>
            <person name="Barcenas-Pena A."/>
            <person name="Lumbsch H.T."/>
            <person name="Grewe F."/>
        </authorList>
    </citation>
    <scope>NUCLEOTIDE SEQUENCE [LARGE SCALE GENOMIC DNA]</scope>
    <source>
        <strain evidence="2 3">Grewe 0041</strain>
    </source>
</reference>
<feature type="compositionally biased region" description="Low complexity" evidence="1">
    <location>
        <begin position="161"/>
        <end position="177"/>
    </location>
</feature>
<name>A0ABR4BAA5_9LECA</name>
<dbReference type="EMBL" id="JBHFEH010000014">
    <property type="protein sequence ID" value="KAL2054789.1"/>
    <property type="molecule type" value="Genomic_DNA"/>
</dbReference>
<protein>
    <submittedName>
        <fullName evidence="2">Uncharacterized protein</fullName>
    </submittedName>
</protein>
<accession>A0ABR4BAA5</accession>
<feature type="region of interest" description="Disordered" evidence="1">
    <location>
        <begin position="157"/>
        <end position="179"/>
    </location>
</feature>
<organism evidence="2 3">
    <name type="scientific">Lepraria finkii</name>
    <dbReference type="NCBI Taxonomy" id="1340010"/>
    <lineage>
        <taxon>Eukaryota</taxon>
        <taxon>Fungi</taxon>
        <taxon>Dikarya</taxon>
        <taxon>Ascomycota</taxon>
        <taxon>Pezizomycotina</taxon>
        <taxon>Lecanoromycetes</taxon>
        <taxon>OSLEUM clade</taxon>
        <taxon>Lecanoromycetidae</taxon>
        <taxon>Lecanorales</taxon>
        <taxon>Lecanorineae</taxon>
        <taxon>Stereocaulaceae</taxon>
        <taxon>Lepraria</taxon>
    </lineage>
</organism>
<keyword evidence="3" id="KW-1185">Reference proteome</keyword>
<evidence type="ECO:0000313" key="3">
    <source>
        <dbReference type="Proteomes" id="UP001590951"/>
    </source>
</evidence>
<proteinExistence type="predicted"/>
<evidence type="ECO:0000256" key="1">
    <source>
        <dbReference type="SAM" id="MobiDB-lite"/>
    </source>
</evidence>
<comment type="caution">
    <text evidence="2">The sequence shown here is derived from an EMBL/GenBank/DDBJ whole genome shotgun (WGS) entry which is preliminary data.</text>
</comment>